<keyword evidence="3" id="KW-1185">Reference proteome</keyword>
<dbReference type="AlphaFoldDB" id="A0A556C4S0"/>
<evidence type="ECO:0000313" key="3">
    <source>
        <dbReference type="Proteomes" id="UP000316406"/>
    </source>
</evidence>
<keyword evidence="1" id="KW-1277">Toxin-antitoxin system</keyword>
<name>A0A556C4S0_BREAU</name>
<sequence>MVNHQHARVRLTEDAITDLHRLWKKDPQIVRDVFAKMILLERSPQAGQPLLGDLVPFRKLTVGNRHWRIIWRHSVDEDHRPVLEIAEVWAIGARSDSEIYAEMKSRTDKLKRHGNPNAKPLVEILESFGSRKGSVYATPEPPKPTALPDWLEQGLRAELHMSEEQISGLTPSEAHQLMIAHWSESK</sequence>
<organism evidence="2 3">
    <name type="scientific">Brevibacterium aurantiacum</name>
    <dbReference type="NCBI Taxonomy" id="273384"/>
    <lineage>
        <taxon>Bacteria</taxon>
        <taxon>Bacillati</taxon>
        <taxon>Actinomycetota</taxon>
        <taxon>Actinomycetes</taxon>
        <taxon>Micrococcales</taxon>
        <taxon>Brevibacteriaceae</taxon>
        <taxon>Brevibacterium</taxon>
    </lineage>
</organism>
<evidence type="ECO:0000256" key="1">
    <source>
        <dbReference type="ARBA" id="ARBA00022649"/>
    </source>
</evidence>
<dbReference type="Pfam" id="PF05016">
    <property type="entry name" value="ParE_toxin"/>
    <property type="match status" value="1"/>
</dbReference>
<accession>A0A556C4S0</accession>
<comment type="caution">
    <text evidence="2">The sequence shown here is derived from an EMBL/GenBank/DDBJ whole genome shotgun (WGS) entry which is preliminary data.</text>
</comment>
<protein>
    <submittedName>
        <fullName evidence="2">Type II toxin-antitoxin system RelE/ParE family toxin</fullName>
    </submittedName>
</protein>
<evidence type="ECO:0000313" key="2">
    <source>
        <dbReference type="EMBL" id="TSI12447.1"/>
    </source>
</evidence>
<dbReference type="EMBL" id="VLTK01000017">
    <property type="protein sequence ID" value="TSI12447.1"/>
    <property type="molecule type" value="Genomic_DNA"/>
</dbReference>
<dbReference type="InterPro" id="IPR035093">
    <property type="entry name" value="RelE/ParE_toxin_dom_sf"/>
</dbReference>
<gene>
    <name evidence="2" type="ORF">FO013_20150</name>
</gene>
<dbReference type="OrthoDB" id="3692655at2"/>
<dbReference type="Gene3D" id="3.30.2310.20">
    <property type="entry name" value="RelE-like"/>
    <property type="match status" value="1"/>
</dbReference>
<dbReference type="Proteomes" id="UP000316406">
    <property type="component" value="Unassembled WGS sequence"/>
</dbReference>
<reference evidence="2 3" key="1">
    <citation type="submission" date="2019-07" db="EMBL/GenBank/DDBJ databases">
        <title>Draft genome sequence of Brevibacterium aurantiacum XU54 isolated from Xinjiang China.</title>
        <authorList>
            <person name="Xu X."/>
        </authorList>
    </citation>
    <scope>NUCLEOTIDE SEQUENCE [LARGE SCALE GENOMIC DNA]</scope>
    <source>
        <strain evidence="2 3">XU54</strain>
    </source>
</reference>
<dbReference type="SUPFAM" id="SSF143011">
    <property type="entry name" value="RelE-like"/>
    <property type="match status" value="1"/>
</dbReference>
<proteinExistence type="predicted"/>
<dbReference type="InterPro" id="IPR007712">
    <property type="entry name" value="RelE/ParE_toxin"/>
</dbReference>